<dbReference type="Gene3D" id="1.10.10.10">
    <property type="entry name" value="Winged helix-like DNA-binding domain superfamily/Winged helix DNA-binding domain"/>
    <property type="match status" value="1"/>
</dbReference>
<sequence>MEACSMGRAYSMDLRELAMTRVGQGETCHAVAAALNVAPSSVIKWAQRQRRTGSVEPSKMGGHRRALICGEHRVWVLSMIDGPEHVTLEWLARGLQDRGLKVHPANICRFLHREGKSFKKNRAAGRAEQAEAGPPT</sequence>
<dbReference type="Proteomes" id="UP000535276">
    <property type="component" value="Unassembled WGS sequence"/>
</dbReference>
<organism evidence="1 2">
    <name type="scientific">Rhizobium leguminosarum</name>
    <dbReference type="NCBI Taxonomy" id="384"/>
    <lineage>
        <taxon>Bacteria</taxon>
        <taxon>Pseudomonadati</taxon>
        <taxon>Pseudomonadota</taxon>
        <taxon>Alphaproteobacteria</taxon>
        <taxon>Hyphomicrobiales</taxon>
        <taxon>Rhizobiaceae</taxon>
        <taxon>Rhizobium/Agrobacterium group</taxon>
        <taxon>Rhizobium</taxon>
    </lineage>
</organism>
<evidence type="ECO:0000313" key="1">
    <source>
        <dbReference type="EMBL" id="NYJ13013.1"/>
    </source>
</evidence>
<comment type="caution">
    <text evidence="1">The sequence shown here is derived from an EMBL/GenBank/DDBJ whole genome shotgun (WGS) entry which is preliminary data.</text>
</comment>
<evidence type="ECO:0000313" key="2">
    <source>
        <dbReference type="Proteomes" id="UP000535276"/>
    </source>
</evidence>
<accession>A0A7Z0IZU0</accession>
<reference evidence="1 2" key="1">
    <citation type="submission" date="2020-07" db="EMBL/GenBank/DDBJ databases">
        <title>Genomic Encyclopedia of Type Strains, Phase IV (KMG-V): Genome sequencing to study the core and pangenomes of soil and plant-associated prokaryotes.</title>
        <authorList>
            <person name="Whitman W."/>
        </authorList>
    </citation>
    <scope>NUCLEOTIDE SEQUENCE [LARGE SCALE GENOMIC DNA]</scope>
    <source>
        <strain evidence="1 2">SEMIA 4052</strain>
    </source>
</reference>
<protein>
    <submittedName>
        <fullName evidence="1">Transposase</fullName>
    </submittedName>
</protein>
<dbReference type="InterPro" id="IPR009057">
    <property type="entry name" value="Homeodomain-like_sf"/>
</dbReference>
<proteinExistence type="predicted"/>
<name>A0A7Z0IZU0_RHILE</name>
<dbReference type="RefSeq" id="WP_179612347.1">
    <property type="nucleotide sequence ID" value="NZ_JACBZV010000007.1"/>
</dbReference>
<gene>
    <name evidence="1" type="ORF">GGI64_004094</name>
</gene>
<dbReference type="SUPFAM" id="SSF46689">
    <property type="entry name" value="Homeodomain-like"/>
    <property type="match status" value="1"/>
</dbReference>
<dbReference type="AlphaFoldDB" id="A0A7Z0IZU0"/>
<dbReference type="InterPro" id="IPR036388">
    <property type="entry name" value="WH-like_DNA-bd_sf"/>
</dbReference>
<dbReference type="EMBL" id="JACBZV010000007">
    <property type="protein sequence ID" value="NYJ13013.1"/>
    <property type="molecule type" value="Genomic_DNA"/>
</dbReference>